<dbReference type="EMBL" id="BEXB01000001">
    <property type="protein sequence ID" value="GAY74658.1"/>
    <property type="molecule type" value="Genomic_DNA"/>
</dbReference>
<dbReference type="AlphaFoldDB" id="A0A4Y1Z6W1"/>
<gene>
    <name evidence="1" type="ORF">NBRC111894_212</name>
</gene>
<reference evidence="1 2" key="1">
    <citation type="submission" date="2017-11" db="EMBL/GenBank/DDBJ databases">
        <title>Draft Genome Sequence of Sporolactobacillus inulinus NBRC 111894 Isolated from Koso, a Japanese Sugar-Vegetable Fermented Beverage.</title>
        <authorList>
            <person name="Chiou T.Y."/>
            <person name="Oshima K."/>
            <person name="Suda W."/>
            <person name="Hattori M."/>
            <person name="Takahashi T."/>
        </authorList>
    </citation>
    <scope>NUCLEOTIDE SEQUENCE [LARGE SCALE GENOMIC DNA]</scope>
    <source>
        <strain evidence="1 2">NBRC111894</strain>
    </source>
</reference>
<protein>
    <submittedName>
        <fullName evidence="1">Uncharacterized protein</fullName>
    </submittedName>
</protein>
<organism evidence="1 2">
    <name type="scientific">Sporolactobacillus inulinus</name>
    <dbReference type="NCBI Taxonomy" id="2078"/>
    <lineage>
        <taxon>Bacteria</taxon>
        <taxon>Bacillati</taxon>
        <taxon>Bacillota</taxon>
        <taxon>Bacilli</taxon>
        <taxon>Bacillales</taxon>
        <taxon>Sporolactobacillaceae</taxon>
        <taxon>Sporolactobacillus</taxon>
    </lineage>
</organism>
<comment type="caution">
    <text evidence="1">The sequence shown here is derived from an EMBL/GenBank/DDBJ whole genome shotgun (WGS) entry which is preliminary data.</text>
</comment>
<evidence type="ECO:0000313" key="2">
    <source>
        <dbReference type="Proteomes" id="UP000319716"/>
    </source>
</evidence>
<sequence length="54" mass="6369">MKKAKEVSTFGRECISGNYNESHMRKREKIQPIRAHSDTIAQTFEHPWMLGHQQ</sequence>
<evidence type="ECO:0000313" key="1">
    <source>
        <dbReference type="EMBL" id="GAY74658.1"/>
    </source>
</evidence>
<accession>A0A4Y1Z6W1</accession>
<proteinExistence type="predicted"/>
<dbReference type="Proteomes" id="UP000319716">
    <property type="component" value="Unassembled WGS sequence"/>
</dbReference>
<name>A0A4Y1Z6W1_9BACL</name>